<evidence type="ECO:0000313" key="2">
    <source>
        <dbReference type="Proteomes" id="UP000813461"/>
    </source>
</evidence>
<protein>
    <submittedName>
        <fullName evidence="1">Uncharacterized protein</fullName>
    </submittedName>
</protein>
<dbReference type="EMBL" id="JAGMVJ010000028">
    <property type="protein sequence ID" value="KAH7070036.1"/>
    <property type="molecule type" value="Genomic_DNA"/>
</dbReference>
<keyword evidence="2" id="KW-1185">Reference proteome</keyword>
<organism evidence="1 2">
    <name type="scientific">Paraphoma chrysanthemicola</name>
    <dbReference type="NCBI Taxonomy" id="798071"/>
    <lineage>
        <taxon>Eukaryota</taxon>
        <taxon>Fungi</taxon>
        <taxon>Dikarya</taxon>
        <taxon>Ascomycota</taxon>
        <taxon>Pezizomycotina</taxon>
        <taxon>Dothideomycetes</taxon>
        <taxon>Pleosporomycetidae</taxon>
        <taxon>Pleosporales</taxon>
        <taxon>Pleosporineae</taxon>
        <taxon>Phaeosphaeriaceae</taxon>
        <taxon>Paraphoma</taxon>
    </lineage>
</organism>
<sequence>MTPYPPCARPLFARFRSALAVAWGVHGHEGQAWWTPRLNVVYSRLLRQSIPSSSASEFGVATCTPLDSRTVLPLPCSSRCDRYTSATAAKASCATNHLCRMRRDYLFHELYSENHRLTRSTTLYFLILVYVCLCRWRRIRGAWTLVTSQNFTGPRVRKKTLATAPRISGTLQPRKQMSATSIIVIVRRSDSQQFQMLQRASSVQSQAVRPYAEIHGPSREVSRATHNEAFAGEHSVCPFPRTAICKASIVPQLSRTPSECDMA</sequence>
<reference evidence="1" key="1">
    <citation type="journal article" date="2021" name="Nat. Commun.">
        <title>Genetic determinants of endophytism in the Arabidopsis root mycobiome.</title>
        <authorList>
            <person name="Mesny F."/>
            <person name="Miyauchi S."/>
            <person name="Thiergart T."/>
            <person name="Pickel B."/>
            <person name="Atanasova L."/>
            <person name="Karlsson M."/>
            <person name="Huettel B."/>
            <person name="Barry K.W."/>
            <person name="Haridas S."/>
            <person name="Chen C."/>
            <person name="Bauer D."/>
            <person name="Andreopoulos W."/>
            <person name="Pangilinan J."/>
            <person name="LaButti K."/>
            <person name="Riley R."/>
            <person name="Lipzen A."/>
            <person name="Clum A."/>
            <person name="Drula E."/>
            <person name="Henrissat B."/>
            <person name="Kohler A."/>
            <person name="Grigoriev I.V."/>
            <person name="Martin F.M."/>
            <person name="Hacquard S."/>
        </authorList>
    </citation>
    <scope>NUCLEOTIDE SEQUENCE</scope>
    <source>
        <strain evidence="1">MPI-SDFR-AT-0120</strain>
    </source>
</reference>
<gene>
    <name evidence="1" type="ORF">FB567DRAFT_218586</name>
</gene>
<dbReference type="AlphaFoldDB" id="A0A8K0QT88"/>
<proteinExistence type="predicted"/>
<name>A0A8K0QT88_9PLEO</name>
<accession>A0A8K0QT88</accession>
<evidence type="ECO:0000313" key="1">
    <source>
        <dbReference type="EMBL" id="KAH7070036.1"/>
    </source>
</evidence>
<dbReference type="Proteomes" id="UP000813461">
    <property type="component" value="Unassembled WGS sequence"/>
</dbReference>
<comment type="caution">
    <text evidence="1">The sequence shown here is derived from an EMBL/GenBank/DDBJ whole genome shotgun (WGS) entry which is preliminary data.</text>
</comment>